<reference evidence="1" key="1">
    <citation type="journal article" date="2020" name="Phytopathology">
        <title>Genome Sequence Resources of Colletotrichum truncatum, C. plurivorum, C. musicola, and C. sojae: Four Species Pathogenic to Soybean (Glycine max).</title>
        <authorList>
            <person name="Rogerio F."/>
            <person name="Boufleur T.R."/>
            <person name="Ciampi-Guillardi M."/>
            <person name="Sukno S.A."/>
            <person name="Thon M.R."/>
            <person name="Massola Junior N.S."/>
            <person name="Baroncelli R."/>
        </authorList>
    </citation>
    <scope>NUCLEOTIDE SEQUENCE</scope>
    <source>
        <strain evidence="1">LFN00145</strain>
    </source>
</reference>
<organism evidence="1 2">
    <name type="scientific">Colletotrichum plurivorum</name>
    <dbReference type="NCBI Taxonomy" id="2175906"/>
    <lineage>
        <taxon>Eukaryota</taxon>
        <taxon>Fungi</taxon>
        <taxon>Dikarya</taxon>
        <taxon>Ascomycota</taxon>
        <taxon>Pezizomycotina</taxon>
        <taxon>Sordariomycetes</taxon>
        <taxon>Hypocreomycetidae</taxon>
        <taxon>Glomerellales</taxon>
        <taxon>Glomerellaceae</taxon>
        <taxon>Colletotrichum</taxon>
        <taxon>Colletotrichum orchidearum species complex</taxon>
    </lineage>
</organism>
<name>A0A8H6KDB3_9PEZI</name>
<keyword evidence="2" id="KW-1185">Reference proteome</keyword>
<comment type="caution">
    <text evidence="1">The sequence shown here is derived from an EMBL/GenBank/DDBJ whole genome shotgun (WGS) entry which is preliminary data.</text>
</comment>
<gene>
    <name evidence="1" type="ORF">CPLU01_07900</name>
</gene>
<protein>
    <submittedName>
        <fullName evidence="1">Uncharacterized protein</fullName>
    </submittedName>
</protein>
<dbReference type="Proteomes" id="UP000654918">
    <property type="component" value="Unassembled WGS sequence"/>
</dbReference>
<accession>A0A8H6KDB3</accession>
<proteinExistence type="predicted"/>
<evidence type="ECO:0000313" key="1">
    <source>
        <dbReference type="EMBL" id="KAF6829494.1"/>
    </source>
</evidence>
<sequence>MTFDDDVPGTECTEYLRGGVKFQGCVSGSLLPMGVLFTAEKECWYYYEPHCEGWTGTTGRVRDLDAAPGYHVMQRRRRTGAA</sequence>
<dbReference type="EMBL" id="WIGO01000107">
    <property type="protein sequence ID" value="KAF6829494.1"/>
    <property type="molecule type" value="Genomic_DNA"/>
</dbReference>
<evidence type="ECO:0000313" key="2">
    <source>
        <dbReference type="Proteomes" id="UP000654918"/>
    </source>
</evidence>
<dbReference type="AlphaFoldDB" id="A0A8H6KDB3"/>